<evidence type="ECO:0000313" key="3">
    <source>
        <dbReference type="Proteomes" id="UP000634136"/>
    </source>
</evidence>
<keyword evidence="3" id="KW-1185">Reference proteome</keyword>
<dbReference type="EMBL" id="JAAIUW010000007">
    <property type="protein sequence ID" value="KAF7824918.1"/>
    <property type="molecule type" value="Genomic_DNA"/>
</dbReference>
<dbReference type="Proteomes" id="UP000634136">
    <property type="component" value="Unassembled WGS sequence"/>
</dbReference>
<organism evidence="2 3">
    <name type="scientific">Senna tora</name>
    <dbReference type="NCBI Taxonomy" id="362788"/>
    <lineage>
        <taxon>Eukaryota</taxon>
        <taxon>Viridiplantae</taxon>
        <taxon>Streptophyta</taxon>
        <taxon>Embryophyta</taxon>
        <taxon>Tracheophyta</taxon>
        <taxon>Spermatophyta</taxon>
        <taxon>Magnoliopsida</taxon>
        <taxon>eudicotyledons</taxon>
        <taxon>Gunneridae</taxon>
        <taxon>Pentapetalae</taxon>
        <taxon>rosids</taxon>
        <taxon>fabids</taxon>
        <taxon>Fabales</taxon>
        <taxon>Fabaceae</taxon>
        <taxon>Caesalpinioideae</taxon>
        <taxon>Cassia clade</taxon>
        <taxon>Senna</taxon>
    </lineage>
</organism>
<reference evidence="2" key="1">
    <citation type="submission" date="2020-09" db="EMBL/GenBank/DDBJ databases">
        <title>Genome-Enabled Discovery of Anthraquinone Biosynthesis in Senna tora.</title>
        <authorList>
            <person name="Kang S.-H."/>
            <person name="Pandey R.P."/>
            <person name="Lee C.-M."/>
            <person name="Sim J.-S."/>
            <person name="Jeong J.-T."/>
            <person name="Choi B.-S."/>
            <person name="Jung M."/>
            <person name="Ginzburg D."/>
            <person name="Zhao K."/>
            <person name="Won S.Y."/>
            <person name="Oh T.-J."/>
            <person name="Yu Y."/>
            <person name="Kim N.-H."/>
            <person name="Lee O.R."/>
            <person name="Lee T.-H."/>
            <person name="Bashyal P."/>
            <person name="Kim T.-S."/>
            <person name="Lee W.-H."/>
            <person name="Kawkins C."/>
            <person name="Kim C.-K."/>
            <person name="Kim J.S."/>
            <person name="Ahn B.O."/>
            <person name="Rhee S.Y."/>
            <person name="Sohng J.K."/>
        </authorList>
    </citation>
    <scope>NUCLEOTIDE SEQUENCE</scope>
    <source>
        <tissue evidence="2">Leaf</tissue>
    </source>
</reference>
<dbReference type="InterPro" id="IPR001810">
    <property type="entry name" value="F-box_dom"/>
</dbReference>
<sequence length="136" mass="15376">MGESINNILGENLLTEILSRLAIEDMAVSTCVCRSWNGIVKEASFVDAVCGKVTAAETVFQKDPRMFCEMYYNNSGMRLINFSASSIAKGMQRKALIIRDHKEDLVPWAKTLAVAYYKAVDYYSATEDEKSEYRKH</sequence>
<dbReference type="Gene3D" id="1.20.1280.50">
    <property type="match status" value="1"/>
</dbReference>
<comment type="caution">
    <text evidence="2">The sequence shown here is derived from an EMBL/GenBank/DDBJ whole genome shotgun (WGS) entry which is preliminary data.</text>
</comment>
<name>A0A834TMA6_9FABA</name>
<evidence type="ECO:0000313" key="2">
    <source>
        <dbReference type="EMBL" id="KAF7824918.1"/>
    </source>
</evidence>
<protein>
    <recommendedName>
        <fullName evidence="1">F-box domain-containing protein</fullName>
    </recommendedName>
</protein>
<accession>A0A834TMA6</accession>
<feature type="domain" description="F-box" evidence="1">
    <location>
        <begin position="11"/>
        <end position="43"/>
    </location>
</feature>
<evidence type="ECO:0000259" key="1">
    <source>
        <dbReference type="Pfam" id="PF00646"/>
    </source>
</evidence>
<dbReference type="SUPFAM" id="SSF81383">
    <property type="entry name" value="F-box domain"/>
    <property type="match status" value="1"/>
</dbReference>
<dbReference type="InterPro" id="IPR036047">
    <property type="entry name" value="F-box-like_dom_sf"/>
</dbReference>
<proteinExistence type="predicted"/>
<dbReference type="AlphaFoldDB" id="A0A834TMA6"/>
<gene>
    <name evidence="2" type="ORF">G2W53_023062</name>
</gene>
<dbReference type="OrthoDB" id="1924677at2759"/>
<dbReference type="Pfam" id="PF00646">
    <property type="entry name" value="F-box"/>
    <property type="match status" value="1"/>
</dbReference>